<dbReference type="Proteomes" id="UP000037035">
    <property type="component" value="Unassembled WGS sequence"/>
</dbReference>
<dbReference type="EMBL" id="LAVV01003154">
    <property type="protein sequence ID" value="KNZ62330.1"/>
    <property type="molecule type" value="Genomic_DNA"/>
</dbReference>
<accession>A0A0L6VQ62</accession>
<gene>
    <name evidence="1" type="ORF">VP01_1283g4</name>
</gene>
<dbReference type="VEuPathDB" id="FungiDB:VP01_1283g4"/>
<evidence type="ECO:0000313" key="1">
    <source>
        <dbReference type="EMBL" id="KNZ62330.1"/>
    </source>
</evidence>
<sequence length="134" mass="15564">MSARHQQPCSCSKESTPQPIAQICHDKYKHADVFQLPEYTFNNALRTSKERFLYVFENTCLFPWVTQLCWIVCSKPEYLPRKRNSGESYPMSSGSNTNIISFIIGWPGSCTNSFVFKKLLLYKESNRFFNPGKM</sequence>
<organism evidence="1 2">
    <name type="scientific">Puccinia sorghi</name>
    <dbReference type="NCBI Taxonomy" id="27349"/>
    <lineage>
        <taxon>Eukaryota</taxon>
        <taxon>Fungi</taxon>
        <taxon>Dikarya</taxon>
        <taxon>Basidiomycota</taxon>
        <taxon>Pucciniomycotina</taxon>
        <taxon>Pucciniomycetes</taxon>
        <taxon>Pucciniales</taxon>
        <taxon>Pucciniaceae</taxon>
        <taxon>Puccinia</taxon>
    </lineage>
</organism>
<comment type="caution">
    <text evidence="1">The sequence shown here is derived from an EMBL/GenBank/DDBJ whole genome shotgun (WGS) entry which is preliminary data.</text>
</comment>
<protein>
    <submittedName>
        <fullName evidence="1">Uncharacterized protein</fullName>
    </submittedName>
</protein>
<keyword evidence="2" id="KW-1185">Reference proteome</keyword>
<evidence type="ECO:0000313" key="2">
    <source>
        <dbReference type="Proteomes" id="UP000037035"/>
    </source>
</evidence>
<proteinExistence type="predicted"/>
<name>A0A0L6VQ62_9BASI</name>
<reference evidence="1 2" key="1">
    <citation type="submission" date="2015-08" db="EMBL/GenBank/DDBJ databases">
        <title>Next Generation Sequencing and Analysis of the Genome of Puccinia sorghi L Schw, the Causal Agent of Maize Common Rust.</title>
        <authorList>
            <person name="Rochi L."/>
            <person name="Burguener G."/>
            <person name="Darino M."/>
            <person name="Turjanski A."/>
            <person name="Kreff E."/>
            <person name="Dieguez M.J."/>
            <person name="Sacco F."/>
        </authorList>
    </citation>
    <scope>NUCLEOTIDE SEQUENCE [LARGE SCALE GENOMIC DNA]</scope>
    <source>
        <strain evidence="1 2">RO10H11247</strain>
    </source>
</reference>
<dbReference type="AlphaFoldDB" id="A0A0L6VQ62"/>